<accession>A0A3M7QG07</accession>
<dbReference type="EMBL" id="REGN01006323">
    <property type="protein sequence ID" value="RNA09981.1"/>
    <property type="molecule type" value="Genomic_DNA"/>
</dbReference>
<evidence type="ECO:0000313" key="2">
    <source>
        <dbReference type="Proteomes" id="UP000276133"/>
    </source>
</evidence>
<protein>
    <submittedName>
        <fullName evidence="1">Uncharacterized protein</fullName>
    </submittedName>
</protein>
<dbReference type="Proteomes" id="UP000276133">
    <property type="component" value="Unassembled WGS sequence"/>
</dbReference>
<proteinExistence type="predicted"/>
<sequence length="72" mass="8154">MSSINLRGLSHLNSSLITFGISFKSRVSRSQSTECRVACLVDCLINNNRLENDSYTNIIASECVYISFREYL</sequence>
<keyword evidence="2" id="KW-1185">Reference proteome</keyword>
<comment type="caution">
    <text evidence="1">The sequence shown here is derived from an EMBL/GenBank/DDBJ whole genome shotgun (WGS) entry which is preliminary data.</text>
</comment>
<gene>
    <name evidence="1" type="ORF">BpHYR1_048384</name>
</gene>
<organism evidence="1 2">
    <name type="scientific">Brachionus plicatilis</name>
    <name type="common">Marine rotifer</name>
    <name type="synonym">Brachionus muelleri</name>
    <dbReference type="NCBI Taxonomy" id="10195"/>
    <lineage>
        <taxon>Eukaryota</taxon>
        <taxon>Metazoa</taxon>
        <taxon>Spiralia</taxon>
        <taxon>Gnathifera</taxon>
        <taxon>Rotifera</taxon>
        <taxon>Eurotatoria</taxon>
        <taxon>Monogononta</taxon>
        <taxon>Pseudotrocha</taxon>
        <taxon>Ploima</taxon>
        <taxon>Brachionidae</taxon>
        <taxon>Brachionus</taxon>
    </lineage>
</organism>
<name>A0A3M7QG07_BRAPC</name>
<evidence type="ECO:0000313" key="1">
    <source>
        <dbReference type="EMBL" id="RNA09981.1"/>
    </source>
</evidence>
<reference evidence="1 2" key="1">
    <citation type="journal article" date="2018" name="Sci. Rep.">
        <title>Genomic signatures of local adaptation to the degree of environmental predictability in rotifers.</title>
        <authorList>
            <person name="Franch-Gras L."/>
            <person name="Hahn C."/>
            <person name="Garcia-Roger E.M."/>
            <person name="Carmona M.J."/>
            <person name="Serra M."/>
            <person name="Gomez A."/>
        </authorList>
    </citation>
    <scope>NUCLEOTIDE SEQUENCE [LARGE SCALE GENOMIC DNA]</scope>
    <source>
        <strain evidence="1">HYR1</strain>
    </source>
</reference>
<dbReference type="AlphaFoldDB" id="A0A3M7QG07"/>